<evidence type="ECO:0000259" key="7">
    <source>
        <dbReference type="SMART" id="SM00849"/>
    </source>
</evidence>
<evidence type="ECO:0000313" key="9">
    <source>
        <dbReference type="Proteomes" id="UP000269542"/>
    </source>
</evidence>
<evidence type="ECO:0000256" key="1">
    <source>
        <dbReference type="ARBA" id="ARBA00004651"/>
    </source>
</evidence>
<dbReference type="SMART" id="SM00849">
    <property type="entry name" value="Lactamase_B"/>
    <property type="match status" value="1"/>
</dbReference>
<dbReference type="InterPro" id="IPR004477">
    <property type="entry name" value="ComEC_N"/>
</dbReference>
<dbReference type="AlphaFoldDB" id="A0A3S4X742"/>
<dbReference type="Gene3D" id="3.60.15.10">
    <property type="entry name" value="Ribonuclease Z/Hydroxyacylglutathione hydrolase-like"/>
    <property type="match status" value="1"/>
</dbReference>
<keyword evidence="3 6" id="KW-0812">Transmembrane</keyword>
<evidence type="ECO:0000313" key="8">
    <source>
        <dbReference type="EMBL" id="VEI14090.1"/>
    </source>
</evidence>
<dbReference type="InterPro" id="IPR001279">
    <property type="entry name" value="Metallo-B-lactamas"/>
</dbReference>
<dbReference type="GO" id="GO:0005886">
    <property type="term" value="C:plasma membrane"/>
    <property type="evidence" value="ECO:0007669"/>
    <property type="project" value="UniProtKB-SubCell"/>
</dbReference>
<feature type="transmembrane region" description="Helical" evidence="6">
    <location>
        <begin position="384"/>
        <end position="405"/>
    </location>
</feature>
<feature type="transmembrane region" description="Helical" evidence="6">
    <location>
        <begin position="345"/>
        <end position="364"/>
    </location>
</feature>
<reference evidence="8 9" key="1">
    <citation type="submission" date="2018-12" db="EMBL/GenBank/DDBJ databases">
        <authorList>
            <consortium name="Pathogen Informatics"/>
        </authorList>
    </citation>
    <scope>NUCLEOTIDE SEQUENCE [LARGE SCALE GENOMIC DNA]</scope>
    <source>
        <strain evidence="8 9">NCTC13354</strain>
    </source>
</reference>
<evidence type="ECO:0000256" key="3">
    <source>
        <dbReference type="ARBA" id="ARBA00022692"/>
    </source>
</evidence>
<organism evidence="8 9">
    <name type="scientific">Trueperella bialowiezensis</name>
    <dbReference type="NCBI Taxonomy" id="312285"/>
    <lineage>
        <taxon>Bacteria</taxon>
        <taxon>Bacillati</taxon>
        <taxon>Actinomycetota</taxon>
        <taxon>Actinomycetes</taxon>
        <taxon>Actinomycetales</taxon>
        <taxon>Actinomycetaceae</taxon>
        <taxon>Trueperella</taxon>
    </lineage>
</organism>
<feature type="transmembrane region" description="Helical" evidence="6">
    <location>
        <begin position="278"/>
        <end position="302"/>
    </location>
</feature>
<keyword evidence="2" id="KW-1003">Cell membrane</keyword>
<dbReference type="InterPro" id="IPR052159">
    <property type="entry name" value="Competence_DNA_uptake"/>
</dbReference>
<dbReference type="KEGG" id="tbw:NCTC13354_01822"/>
<keyword evidence="5 6" id="KW-0472">Membrane</keyword>
<name>A0A3S4X742_9ACTO</name>
<keyword evidence="9" id="KW-1185">Reference proteome</keyword>
<dbReference type="RefSeq" id="WP_126417127.1">
    <property type="nucleotide sequence ID" value="NZ_LR134476.1"/>
</dbReference>
<sequence>MHDYRLLLPALICWGIAIIKPADYLVLSAIGALVLLAGLLNRRWLLTICGIAVLASCVTGVAHAVVQASDAVTKLATDSATVSVNAVIDSYPRYRNGGYSARANVHTITSGTETHTSTQGVLIRWSESVPHAAALTRGSDFHGTGTLRSLPADFSAVAALELSDVQEVSEPSTTETIRSALKEAVADRPWHAQLIPGVVVGDDTGLPEDATENMRILGLSHLTAVSGSHVSLAIGVVLAIIGRTRPLLAGLVSLLALAGLVELVGAEASVLRAGYMGIFVCIAVAIRRSSSAFPLLCLTVLIVALTDLDLARSLGFQLSAIATGAIIAFGYPLQRHLREHMPSALADVLAISVIAAVATGPLLFRIQEVASLWSAIANALVAPVVAPLTILGMAGALALPVAPFVAVPVLRVCELFTGWMAGVTHVLISFPGSHLPTPVAFAGQVCILAAVVCAIWREKLRMILIAVGVLFCSAALVPFFLRLPVLTPGSAKTSNWEAIQCDVGQGSAFVARRGGRTVLMDVGPEGGNISGCMEAAGIEHLDLLIISHFDADHVRGLEELLATVTVAEVWYSRNLHPHYNSDPAFELLDSSGIQHRSVAPGETYRDDTGETFIDVVGPRITTGAVTSTNADSLVVVMNTDSHRVLVLSDAPYERQVTLTGVVHDIDVVIAGHHGAADQSPELAESLNPRISLFSVGENDYGHPTERALEIWDAPIVARTDQCGMITLTAQSVISGC</sequence>
<dbReference type="EMBL" id="LR134476">
    <property type="protein sequence ID" value="VEI14090.1"/>
    <property type="molecule type" value="Genomic_DNA"/>
</dbReference>
<feature type="transmembrane region" description="Helical" evidence="6">
    <location>
        <begin position="44"/>
        <end position="66"/>
    </location>
</feature>
<feature type="transmembrane region" description="Helical" evidence="6">
    <location>
        <begin position="438"/>
        <end position="456"/>
    </location>
</feature>
<gene>
    <name evidence="8" type="ORF">NCTC13354_01822</name>
</gene>
<dbReference type="InterPro" id="IPR036866">
    <property type="entry name" value="RibonucZ/Hydroxyglut_hydro"/>
</dbReference>
<accession>A0A3S4X742</accession>
<keyword evidence="4 6" id="KW-1133">Transmembrane helix</keyword>
<dbReference type="PANTHER" id="PTHR30619">
    <property type="entry name" value="DNA INTERNALIZATION/COMPETENCE PROTEIN COMEC/REC2"/>
    <property type="match status" value="1"/>
</dbReference>
<dbReference type="OrthoDB" id="7177610at2"/>
<dbReference type="PANTHER" id="PTHR30619:SF7">
    <property type="entry name" value="BETA-LACTAMASE DOMAIN PROTEIN"/>
    <property type="match status" value="1"/>
</dbReference>
<dbReference type="SUPFAM" id="SSF56281">
    <property type="entry name" value="Metallo-hydrolase/oxidoreductase"/>
    <property type="match status" value="1"/>
</dbReference>
<dbReference type="Pfam" id="PF00753">
    <property type="entry name" value="Lactamase_B"/>
    <property type="match status" value="1"/>
</dbReference>
<dbReference type="NCBIfam" id="TIGR00360">
    <property type="entry name" value="ComEC_N-term"/>
    <property type="match status" value="1"/>
</dbReference>
<protein>
    <submittedName>
        <fullName evidence="8">ComEC family competence protein</fullName>
    </submittedName>
</protein>
<dbReference type="Pfam" id="PF03772">
    <property type="entry name" value="Competence"/>
    <property type="match status" value="1"/>
</dbReference>
<feature type="transmembrane region" description="Helical" evidence="6">
    <location>
        <begin position="314"/>
        <end position="333"/>
    </location>
</feature>
<evidence type="ECO:0000256" key="2">
    <source>
        <dbReference type="ARBA" id="ARBA00022475"/>
    </source>
</evidence>
<comment type="subcellular location">
    <subcellularLocation>
        <location evidence="1">Cell membrane</location>
        <topology evidence="1">Multi-pass membrane protein</topology>
    </subcellularLocation>
</comment>
<evidence type="ECO:0000256" key="4">
    <source>
        <dbReference type="ARBA" id="ARBA00022989"/>
    </source>
</evidence>
<dbReference type="Proteomes" id="UP000269542">
    <property type="component" value="Chromosome"/>
</dbReference>
<feature type="transmembrane region" description="Helical" evidence="6">
    <location>
        <begin position="412"/>
        <end position="432"/>
    </location>
</feature>
<evidence type="ECO:0000256" key="5">
    <source>
        <dbReference type="ARBA" id="ARBA00023136"/>
    </source>
</evidence>
<feature type="transmembrane region" description="Helical" evidence="6">
    <location>
        <begin position="463"/>
        <end position="481"/>
    </location>
</feature>
<feature type="transmembrane region" description="Helical" evidence="6">
    <location>
        <begin position="222"/>
        <end position="241"/>
    </location>
</feature>
<evidence type="ECO:0000256" key="6">
    <source>
        <dbReference type="SAM" id="Phobius"/>
    </source>
</evidence>
<proteinExistence type="predicted"/>
<feature type="domain" description="Metallo-beta-lactamase" evidence="7">
    <location>
        <begin position="505"/>
        <end position="672"/>
    </location>
</feature>
<feature type="transmembrane region" description="Helical" evidence="6">
    <location>
        <begin position="247"/>
        <end position="266"/>
    </location>
</feature>